<keyword evidence="5" id="KW-1185">Reference proteome</keyword>
<dbReference type="AlphaFoldDB" id="F4QNM1"/>
<accession>F4QNM1</accession>
<dbReference type="RefSeq" id="WP_006273111.1">
    <property type="nucleotide sequence ID" value="NZ_GL883078.1"/>
</dbReference>
<gene>
    <name evidence="4" type="ORF">ABI_23410</name>
</gene>
<dbReference type="Pfam" id="PF00672">
    <property type="entry name" value="HAMP"/>
    <property type="match status" value="1"/>
</dbReference>
<name>F4QNM1_9CAUL</name>
<reference evidence="5" key="1">
    <citation type="submission" date="2011-03" db="EMBL/GenBank/DDBJ databases">
        <title>Draft genome sequence of Brevundimonas diminuta.</title>
        <authorList>
            <person name="Brown P.J.B."/>
            <person name="Buechlein A."/>
            <person name="Hemmerich C."/>
            <person name="Brun Y.V."/>
        </authorList>
    </citation>
    <scope>NUCLEOTIDE SEQUENCE [LARGE SCALE GENOMIC DNA]</scope>
    <source>
        <strain evidence="5">C19</strain>
    </source>
</reference>
<dbReference type="SMART" id="SM00304">
    <property type="entry name" value="HAMP"/>
    <property type="match status" value="1"/>
</dbReference>
<dbReference type="GO" id="GO:0016020">
    <property type="term" value="C:membrane"/>
    <property type="evidence" value="ECO:0007669"/>
    <property type="project" value="InterPro"/>
</dbReference>
<dbReference type="STRING" id="715226.ABI_23410"/>
<dbReference type="Proteomes" id="UP000006512">
    <property type="component" value="Unassembled WGS sequence"/>
</dbReference>
<keyword evidence="1" id="KW-0175">Coiled coil</keyword>
<evidence type="ECO:0000313" key="4">
    <source>
        <dbReference type="EMBL" id="EGF90929.1"/>
    </source>
</evidence>
<keyword evidence="2" id="KW-0812">Transmembrane</keyword>
<feature type="coiled-coil region" evidence="1">
    <location>
        <begin position="79"/>
        <end position="106"/>
    </location>
</feature>
<feature type="transmembrane region" description="Helical" evidence="2">
    <location>
        <begin position="181"/>
        <end position="200"/>
    </location>
</feature>
<dbReference type="GO" id="GO:0007165">
    <property type="term" value="P:signal transduction"/>
    <property type="evidence" value="ECO:0007669"/>
    <property type="project" value="InterPro"/>
</dbReference>
<dbReference type="Gene3D" id="6.10.340.10">
    <property type="match status" value="1"/>
</dbReference>
<dbReference type="OrthoDB" id="7172125at2"/>
<evidence type="ECO:0000256" key="1">
    <source>
        <dbReference type="SAM" id="Coils"/>
    </source>
</evidence>
<protein>
    <submittedName>
        <fullName evidence="4">HAMP domain protein</fullName>
    </submittedName>
</protein>
<evidence type="ECO:0000259" key="3">
    <source>
        <dbReference type="PROSITE" id="PS50885"/>
    </source>
</evidence>
<dbReference type="PROSITE" id="PS50885">
    <property type="entry name" value="HAMP"/>
    <property type="match status" value="1"/>
</dbReference>
<dbReference type="SUPFAM" id="SSF158472">
    <property type="entry name" value="HAMP domain-like"/>
    <property type="match status" value="1"/>
</dbReference>
<feature type="domain" description="HAMP" evidence="3">
    <location>
        <begin position="202"/>
        <end position="255"/>
    </location>
</feature>
<keyword evidence="2" id="KW-0472">Membrane</keyword>
<sequence length="277" mass="30762">MSIRARILALVGSFAIMALAVTALGLVTLSDYNRMMERSDRAYLNAWRGEHLNRLVSQVVMEARGLYIANDATETTVFASNLNRNLDEMEVLLADWQKDANSAQVAALRQEATAFIALRRELAQVGAAGDHAGAERLGVANRPTRIAFQSKVEALVQSTHAELTAARTDADRFTQRRAVEFFAASIIGIVIMLSLALWVVSHFVTRPLRDIATAIIHTSRGDYAVPLQETGGKDEISTVWQALAVLKERAIEHERLTQAQREAERQDELKLREILLD</sequence>
<proteinExistence type="predicted"/>
<keyword evidence="2" id="KW-1133">Transmembrane helix</keyword>
<dbReference type="HOGENOM" id="CLU_1003423_0_0_5"/>
<dbReference type="InterPro" id="IPR003660">
    <property type="entry name" value="HAMP_dom"/>
</dbReference>
<feature type="transmembrane region" description="Helical" evidence="2">
    <location>
        <begin position="6"/>
        <end position="29"/>
    </location>
</feature>
<dbReference type="EMBL" id="GL883078">
    <property type="protein sequence ID" value="EGF90929.1"/>
    <property type="molecule type" value="Genomic_DNA"/>
</dbReference>
<evidence type="ECO:0000313" key="5">
    <source>
        <dbReference type="Proteomes" id="UP000006512"/>
    </source>
</evidence>
<evidence type="ECO:0000256" key="2">
    <source>
        <dbReference type="SAM" id="Phobius"/>
    </source>
</evidence>
<dbReference type="eggNOG" id="COG2972">
    <property type="taxonomic scope" value="Bacteria"/>
</dbReference>
<organism evidence="4 5">
    <name type="scientific">Asticcacaulis biprosthecium C19</name>
    <dbReference type="NCBI Taxonomy" id="715226"/>
    <lineage>
        <taxon>Bacteria</taxon>
        <taxon>Pseudomonadati</taxon>
        <taxon>Pseudomonadota</taxon>
        <taxon>Alphaproteobacteria</taxon>
        <taxon>Caulobacterales</taxon>
        <taxon>Caulobacteraceae</taxon>
        <taxon>Asticcacaulis</taxon>
    </lineage>
</organism>